<sequence length="70" mass="8314">MTLYHYESSQFNAQYTAITKKGFKYLRKTLYQIILPVINNNPCIHSILPIKDFPKKRTPQYSRLLHKKAT</sequence>
<gene>
    <name evidence="1" type="ORF">PM738_17955</name>
</gene>
<dbReference type="AlphaFoldDB" id="A0AB35IM86"/>
<comment type="caution">
    <text evidence="1">The sequence shown here is derived from an EMBL/GenBank/DDBJ whole genome shotgun (WGS) entry which is preliminary data.</text>
</comment>
<protein>
    <submittedName>
        <fullName evidence="1">Uncharacterized protein</fullName>
    </submittedName>
</protein>
<organism evidence="1 2">
    <name type="scientific">Thomasclavelia ramosa</name>
    <dbReference type="NCBI Taxonomy" id="1547"/>
    <lineage>
        <taxon>Bacteria</taxon>
        <taxon>Bacillati</taxon>
        <taxon>Bacillota</taxon>
        <taxon>Erysipelotrichia</taxon>
        <taxon>Erysipelotrichales</taxon>
        <taxon>Coprobacillaceae</taxon>
        <taxon>Thomasclavelia</taxon>
    </lineage>
</organism>
<proteinExistence type="predicted"/>
<evidence type="ECO:0000313" key="2">
    <source>
        <dbReference type="Proteomes" id="UP001211987"/>
    </source>
</evidence>
<evidence type="ECO:0000313" key="1">
    <source>
        <dbReference type="EMBL" id="MDB7085691.1"/>
    </source>
</evidence>
<reference evidence="1" key="1">
    <citation type="submission" date="2023-01" db="EMBL/GenBank/DDBJ databases">
        <title>Human gut microbiome strain richness.</title>
        <authorList>
            <person name="Chen-Liaw A."/>
        </authorList>
    </citation>
    <scope>NUCLEOTIDE SEQUENCE</scope>
    <source>
        <strain evidence="1">1001217st2_G6_1001217B_191108</strain>
    </source>
</reference>
<dbReference type="RefSeq" id="WP_233520978.1">
    <property type="nucleotide sequence ID" value="NZ_JADMSW010000025.1"/>
</dbReference>
<accession>A0AB35IM86</accession>
<name>A0AB35IM86_9FIRM</name>
<dbReference type="EMBL" id="JAQLKE010000049">
    <property type="protein sequence ID" value="MDB7085691.1"/>
    <property type="molecule type" value="Genomic_DNA"/>
</dbReference>
<dbReference type="Proteomes" id="UP001211987">
    <property type="component" value="Unassembled WGS sequence"/>
</dbReference>